<comment type="similarity">
    <text evidence="2">Belongs to the class-I pyridoxal-phosphate-dependent aminotransferase family.</text>
</comment>
<protein>
    <recommendedName>
        <fullName evidence="6">Aminotransferase class I/classII large domain-containing protein</fullName>
    </recommendedName>
</protein>
<dbReference type="InterPro" id="IPR004839">
    <property type="entry name" value="Aminotransferase_I/II_large"/>
</dbReference>
<evidence type="ECO:0000256" key="1">
    <source>
        <dbReference type="ARBA" id="ARBA00001933"/>
    </source>
</evidence>
<evidence type="ECO:0000313" key="8">
    <source>
        <dbReference type="Proteomes" id="UP001165065"/>
    </source>
</evidence>
<keyword evidence="3" id="KW-0032">Aminotransferase</keyword>
<proteinExistence type="inferred from homology"/>
<dbReference type="Proteomes" id="UP001165065">
    <property type="component" value="Unassembled WGS sequence"/>
</dbReference>
<keyword evidence="8" id="KW-1185">Reference proteome</keyword>
<dbReference type="Pfam" id="PF00155">
    <property type="entry name" value="Aminotran_1_2"/>
    <property type="match status" value="1"/>
</dbReference>
<dbReference type="FunFam" id="3.40.640.10:FF:000024">
    <property type="entry name" value="Kynurenine--oxoglutarate transaminase 3"/>
    <property type="match status" value="1"/>
</dbReference>
<sequence>MNDFLFWGFPDTSPPQFALDALKETINGDPFIHQYTRTSGHPALCRELASRYSNHLGRDIDWEKNVAVTVGASQALYMGLQTVVRPGDEVIVFEPYFDLYLNQIRLAGGVPVPVPLKFVPYPDSPSSYSGSWELDLPALQSAITPKTAAVVLNSPHNPTGKVFTGEEMTSIADCIRPHDKIKVLSDEVYKFIIHSPPKETSFETTVPGHVHFASLPGMYDRTLTISSAGKTFSATGWQVGWMVGPESLVGAVQQMLPYVQFCANSVCQEALAGALRKAEEPYMGHENYYAWLNSEYREKRDFLVKALQGAGFETPDYSRTAGGGFFIMAGITPAVESRVPQGRVGEVNESAPTGKVRLDWAMCEHMVREEGVGMIPSSPFFSEERVKDGRSDRFVRVAFCKRREVIEGAGRALLCDGGRKEDCEVEGL</sequence>
<name>A0A9W7L4A9_9STRA</name>
<dbReference type="SUPFAM" id="SSF53383">
    <property type="entry name" value="PLP-dependent transferases"/>
    <property type="match status" value="1"/>
</dbReference>
<evidence type="ECO:0000256" key="4">
    <source>
        <dbReference type="ARBA" id="ARBA00022679"/>
    </source>
</evidence>
<dbReference type="GO" id="GO:0030170">
    <property type="term" value="F:pyridoxal phosphate binding"/>
    <property type="evidence" value="ECO:0007669"/>
    <property type="project" value="InterPro"/>
</dbReference>
<reference evidence="8" key="1">
    <citation type="journal article" date="2023" name="Commun. Biol.">
        <title>Genome analysis of Parmales, the sister group of diatoms, reveals the evolutionary specialization of diatoms from phago-mixotrophs to photoautotrophs.</title>
        <authorList>
            <person name="Ban H."/>
            <person name="Sato S."/>
            <person name="Yoshikawa S."/>
            <person name="Yamada K."/>
            <person name="Nakamura Y."/>
            <person name="Ichinomiya M."/>
            <person name="Sato N."/>
            <person name="Blanc-Mathieu R."/>
            <person name="Endo H."/>
            <person name="Kuwata A."/>
            <person name="Ogata H."/>
        </authorList>
    </citation>
    <scope>NUCLEOTIDE SEQUENCE [LARGE SCALE GENOMIC DNA]</scope>
</reference>
<comment type="cofactor">
    <cofactor evidence="1">
        <name>pyridoxal 5'-phosphate</name>
        <dbReference type="ChEBI" id="CHEBI:597326"/>
    </cofactor>
</comment>
<gene>
    <name evidence="7" type="ORF">TrCOL_g9006</name>
</gene>
<dbReference type="GO" id="GO:0005737">
    <property type="term" value="C:cytoplasm"/>
    <property type="evidence" value="ECO:0007669"/>
    <property type="project" value="TreeGrafter"/>
</dbReference>
<dbReference type="Gene3D" id="3.40.640.10">
    <property type="entry name" value="Type I PLP-dependent aspartate aminotransferase-like (Major domain)"/>
    <property type="match status" value="1"/>
</dbReference>
<dbReference type="CDD" id="cd00609">
    <property type="entry name" value="AAT_like"/>
    <property type="match status" value="1"/>
</dbReference>
<dbReference type="InterPro" id="IPR015421">
    <property type="entry name" value="PyrdxlP-dep_Trfase_major"/>
</dbReference>
<dbReference type="InterPro" id="IPR015424">
    <property type="entry name" value="PyrdxlP-dep_Trfase"/>
</dbReference>
<dbReference type="InterPro" id="IPR015422">
    <property type="entry name" value="PyrdxlP-dep_Trfase_small"/>
</dbReference>
<organism evidence="7 8">
    <name type="scientific">Triparma columacea</name>
    <dbReference type="NCBI Taxonomy" id="722753"/>
    <lineage>
        <taxon>Eukaryota</taxon>
        <taxon>Sar</taxon>
        <taxon>Stramenopiles</taxon>
        <taxon>Ochrophyta</taxon>
        <taxon>Bolidophyceae</taxon>
        <taxon>Parmales</taxon>
        <taxon>Triparmaceae</taxon>
        <taxon>Triparma</taxon>
    </lineage>
</organism>
<evidence type="ECO:0000313" key="7">
    <source>
        <dbReference type="EMBL" id="GMI31221.1"/>
    </source>
</evidence>
<dbReference type="OrthoDB" id="2414662at2759"/>
<evidence type="ECO:0000256" key="3">
    <source>
        <dbReference type="ARBA" id="ARBA00022576"/>
    </source>
</evidence>
<comment type="caution">
    <text evidence="7">The sequence shown here is derived from an EMBL/GenBank/DDBJ whole genome shotgun (WGS) entry which is preliminary data.</text>
</comment>
<accession>A0A9W7L4A9</accession>
<dbReference type="EMBL" id="BRYA01000007">
    <property type="protein sequence ID" value="GMI31221.1"/>
    <property type="molecule type" value="Genomic_DNA"/>
</dbReference>
<dbReference type="PANTHER" id="PTHR43807:SF20">
    <property type="entry name" value="FI04487P"/>
    <property type="match status" value="1"/>
</dbReference>
<dbReference type="PANTHER" id="PTHR43807">
    <property type="entry name" value="FI04487P"/>
    <property type="match status" value="1"/>
</dbReference>
<feature type="domain" description="Aminotransferase class I/classII large" evidence="6">
    <location>
        <begin position="11"/>
        <end position="392"/>
    </location>
</feature>
<keyword evidence="5" id="KW-0663">Pyridoxal phosphate</keyword>
<evidence type="ECO:0000256" key="2">
    <source>
        <dbReference type="ARBA" id="ARBA00007441"/>
    </source>
</evidence>
<evidence type="ECO:0000259" key="6">
    <source>
        <dbReference type="Pfam" id="PF00155"/>
    </source>
</evidence>
<dbReference type="GO" id="GO:0016212">
    <property type="term" value="F:kynurenine-oxoglutarate transaminase activity"/>
    <property type="evidence" value="ECO:0007669"/>
    <property type="project" value="TreeGrafter"/>
</dbReference>
<dbReference type="Gene3D" id="3.90.1150.10">
    <property type="entry name" value="Aspartate Aminotransferase, domain 1"/>
    <property type="match status" value="1"/>
</dbReference>
<keyword evidence="4" id="KW-0808">Transferase</keyword>
<dbReference type="InterPro" id="IPR051326">
    <property type="entry name" value="Kynurenine-oxoglutarate_AT"/>
</dbReference>
<evidence type="ECO:0000256" key="5">
    <source>
        <dbReference type="ARBA" id="ARBA00022898"/>
    </source>
</evidence>
<dbReference type="AlphaFoldDB" id="A0A9W7L4A9"/>